<dbReference type="OrthoDB" id="2011299at2759"/>
<protein>
    <submittedName>
        <fullName evidence="2">G-patch domain</fullName>
    </submittedName>
</protein>
<evidence type="ECO:0000313" key="3">
    <source>
        <dbReference type="Proteomes" id="UP000195402"/>
    </source>
</evidence>
<name>A0A200QN11_MACCD</name>
<comment type="caution">
    <text evidence="2">The sequence shown here is derived from an EMBL/GenBank/DDBJ whole genome shotgun (WGS) entry which is preliminary data.</text>
</comment>
<evidence type="ECO:0000313" key="2">
    <source>
        <dbReference type="EMBL" id="OVA11880.1"/>
    </source>
</evidence>
<dbReference type="GO" id="GO:0003676">
    <property type="term" value="F:nucleic acid binding"/>
    <property type="evidence" value="ECO:0007669"/>
    <property type="project" value="InterPro"/>
</dbReference>
<dbReference type="AlphaFoldDB" id="A0A200QN11"/>
<gene>
    <name evidence="2" type="ORF">BVC80_743g1</name>
</gene>
<keyword evidence="3" id="KW-1185">Reference proteome</keyword>
<sequence length="99" mass="11213">MTDRKGKSVGTLCNYTEETVNVLQPRPVIIETIPSHFNCGNRRVAYLLRKQRFFPGMGLGRCHQGITQPLESRAVAPEEMYGLGYCPSREEVSINQIEK</sequence>
<feature type="domain" description="G-patch" evidence="1">
    <location>
        <begin position="47"/>
        <end position="88"/>
    </location>
</feature>
<dbReference type="Proteomes" id="UP000195402">
    <property type="component" value="Unassembled WGS sequence"/>
</dbReference>
<organism evidence="2 3">
    <name type="scientific">Macleaya cordata</name>
    <name type="common">Five-seeded plume-poppy</name>
    <name type="synonym">Bocconia cordata</name>
    <dbReference type="NCBI Taxonomy" id="56857"/>
    <lineage>
        <taxon>Eukaryota</taxon>
        <taxon>Viridiplantae</taxon>
        <taxon>Streptophyta</taxon>
        <taxon>Embryophyta</taxon>
        <taxon>Tracheophyta</taxon>
        <taxon>Spermatophyta</taxon>
        <taxon>Magnoliopsida</taxon>
        <taxon>Ranunculales</taxon>
        <taxon>Papaveraceae</taxon>
        <taxon>Papaveroideae</taxon>
        <taxon>Macleaya</taxon>
    </lineage>
</organism>
<accession>A0A200QN11</accession>
<reference evidence="2 3" key="1">
    <citation type="journal article" date="2017" name="Mol. Plant">
        <title>The Genome of Medicinal Plant Macleaya cordata Provides New Insights into Benzylisoquinoline Alkaloids Metabolism.</title>
        <authorList>
            <person name="Liu X."/>
            <person name="Liu Y."/>
            <person name="Huang P."/>
            <person name="Ma Y."/>
            <person name="Qing Z."/>
            <person name="Tang Q."/>
            <person name="Cao H."/>
            <person name="Cheng P."/>
            <person name="Zheng Y."/>
            <person name="Yuan Z."/>
            <person name="Zhou Y."/>
            <person name="Liu J."/>
            <person name="Tang Z."/>
            <person name="Zhuo Y."/>
            <person name="Zhang Y."/>
            <person name="Yu L."/>
            <person name="Huang J."/>
            <person name="Yang P."/>
            <person name="Peng Q."/>
            <person name="Zhang J."/>
            <person name="Jiang W."/>
            <person name="Zhang Z."/>
            <person name="Lin K."/>
            <person name="Ro D.K."/>
            <person name="Chen X."/>
            <person name="Xiong X."/>
            <person name="Shang Y."/>
            <person name="Huang S."/>
            <person name="Zeng J."/>
        </authorList>
    </citation>
    <scope>NUCLEOTIDE SEQUENCE [LARGE SCALE GENOMIC DNA]</scope>
    <source>
        <strain evidence="3">cv. BLH2017</strain>
        <tissue evidence="2">Root</tissue>
    </source>
</reference>
<dbReference type="PROSITE" id="PS50174">
    <property type="entry name" value="G_PATCH"/>
    <property type="match status" value="1"/>
</dbReference>
<evidence type="ECO:0000259" key="1">
    <source>
        <dbReference type="PROSITE" id="PS50174"/>
    </source>
</evidence>
<dbReference type="InterPro" id="IPR000467">
    <property type="entry name" value="G_patch_dom"/>
</dbReference>
<dbReference type="Pfam" id="PF01585">
    <property type="entry name" value="G-patch"/>
    <property type="match status" value="1"/>
</dbReference>
<dbReference type="InParanoid" id="A0A200QN11"/>
<dbReference type="EMBL" id="MVGT01001493">
    <property type="protein sequence ID" value="OVA11880.1"/>
    <property type="molecule type" value="Genomic_DNA"/>
</dbReference>
<proteinExistence type="predicted"/>